<dbReference type="Proteomes" id="UP000075886">
    <property type="component" value="Unassembled WGS sequence"/>
</dbReference>
<evidence type="ECO:0000313" key="2">
    <source>
        <dbReference type="EnsemblMetazoa" id="AFAF001840-PA"/>
    </source>
</evidence>
<feature type="compositionally biased region" description="Low complexity" evidence="1">
    <location>
        <begin position="80"/>
        <end position="90"/>
    </location>
</feature>
<dbReference type="EMBL" id="AXCN02000581">
    <property type="status" value="NOT_ANNOTATED_CDS"/>
    <property type="molecule type" value="Genomic_DNA"/>
</dbReference>
<dbReference type="EnsemblMetazoa" id="AFAF001840-RA">
    <property type="protein sequence ID" value="AFAF001840-PA"/>
    <property type="gene ID" value="AFAF001840"/>
</dbReference>
<protein>
    <submittedName>
        <fullName evidence="2">Uncharacterized protein</fullName>
    </submittedName>
</protein>
<feature type="region of interest" description="Disordered" evidence="1">
    <location>
        <begin position="67"/>
        <end position="90"/>
    </location>
</feature>
<keyword evidence="3" id="KW-1185">Reference proteome</keyword>
<evidence type="ECO:0000313" key="3">
    <source>
        <dbReference type="Proteomes" id="UP000075886"/>
    </source>
</evidence>
<reference evidence="3" key="1">
    <citation type="submission" date="2014-01" db="EMBL/GenBank/DDBJ databases">
        <title>The Genome Sequence of Anopheles farauti FAR1 (V2).</title>
        <authorList>
            <consortium name="The Broad Institute Genomics Platform"/>
            <person name="Neafsey D.E."/>
            <person name="Besansky N."/>
            <person name="Howell P."/>
            <person name="Walton C."/>
            <person name="Young S.K."/>
            <person name="Zeng Q."/>
            <person name="Gargeya S."/>
            <person name="Fitzgerald M."/>
            <person name="Haas B."/>
            <person name="Abouelleil A."/>
            <person name="Allen A.W."/>
            <person name="Alvarado L."/>
            <person name="Arachchi H.M."/>
            <person name="Berlin A.M."/>
            <person name="Chapman S.B."/>
            <person name="Gainer-Dewar J."/>
            <person name="Goldberg J."/>
            <person name="Griggs A."/>
            <person name="Gujja S."/>
            <person name="Hansen M."/>
            <person name="Howarth C."/>
            <person name="Imamovic A."/>
            <person name="Ireland A."/>
            <person name="Larimer J."/>
            <person name="McCowan C."/>
            <person name="Murphy C."/>
            <person name="Pearson M."/>
            <person name="Poon T.W."/>
            <person name="Priest M."/>
            <person name="Roberts A."/>
            <person name="Saif S."/>
            <person name="Shea T."/>
            <person name="Sisk P."/>
            <person name="Sykes S."/>
            <person name="Wortman J."/>
            <person name="Nusbaum C."/>
            <person name="Birren B."/>
        </authorList>
    </citation>
    <scope>NUCLEOTIDE SEQUENCE [LARGE SCALE GENOMIC DNA]</scope>
    <source>
        <strain evidence="3">FAR1</strain>
    </source>
</reference>
<reference evidence="2" key="2">
    <citation type="submission" date="2020-05" db="UniProtKB">
        <authorList>
            <consortium name="EnsemblMetazoa"/>
        </authorList>
    </citation>
    <scope>IDENTIFICATION</scope>
    <source>
        <strain evidence="2">FAR1</strain>
    </source>
</reference>
<name>A0A182Q2K5_9DIPT</name>
<dbReference type="AlphaFoldDB" id="A0A182Q2K5"/>
<accession>A0A182Q2K5</accession>
<proteinExistence type="predicted"/>
<sequence length="184" mass="20347">MCVTYHDHRSVYVGNGQERTVRPGALLRPTKRSSRTVVMYRGALERSKLGKQLVDIRFRYAKVQVRHHQLRRTAGSTEGSTASRQQTNSATTAAAGSIALAGTETAVANAGASGATATRTTIRATTGPSGTATTAWTARFLRLDDIIKAHLDFVNHFVSRMLKMRRRQEVDMMRLLAMLLLSMW</sequence>
<organism evidence="2 3">
    <name type="scientific">Anopheles farauti</name>
    <dbReference type="NCBI Taxonomy" id="69004"/>
    <lineage>
        <taxon>Eukaryota</taxon>
        <taxon>Metazoa</taxon>
        <taxon>Ecdysozoa</taxon>
        <taxon>Arthropoda</taxon>
        <taxon>Hexapoda</taxon>
        <taxon>Insecta</taxon>
        <taxon>Pterygota</taxon>
        <taxon>Neoptera</taxon>
        <taxon>Endopterygota</taxon>
        <taxon>Diptera</taxon>
        <taxon>Nematocera</taxon>
        <taxon>Culicoidea</taxon>
        <taxon>Culicidae</taxon>
        <taxon>Anophelinae</taxon>
        <taxon>Anopheles</taxon>
    </lineage>
</organism>
<evidence type="ECO:0000256" key="1">
    <source>
        <dbReference type="SAM" id="MobiDB-lite"/>
    </source>
</evidence>
<dbReference type="VEuPathDB" id="VectorBase:AFAF001840"/>